<dbReference type="STRING" id="62101.AB835_12915"/>
<dbReference type="InterPro" id="IPR036390">
    <property type="entry name" value="WH_DNA-bd_sf"/>
</dbReference>
<protein>
    <recommendedName>
        <fullName evidence="1">Transcriptional regulator HTH-type FeoC domain-containing protein</fullName>
    </recommendedName>
</protein>
<proteinExistence type="predicted"/>
<dbReference type="SUPFAM" id="SSF46785">
    <property type="entry name" value="Winged helix' DNA-binding domain"/>
    <property type="match status" value="1"/>
</dbReference>
<dbReference type="EMBL" id="MDLC01000059">
    <property type="protein sequence ID" value="ODS22662.1"/>
    <property type="molecule type" value="Genomic_DNA"/>
</dbReference>
<evidence type="ECO:0000313" key="2">
    <source>
        <dbReference type="EMBL" id="ODS22662.1"/>
    </source>
</evidence>
<sequence>MLIDIRDFLRSRRVSTLHELSTHFKTSPDAMRGMLLHWQRKGKVYQENSGCNKGCSSCSPEQLEVYRWENKEGDIPLCSLD</sequence>
<dbReference type="InterPro" id="IPR015102">
    <property type="entry name" value="Tscrpt_reg_HTH_FeoC"/>
</dbReference>
<dbReference type="InterPro" id="IPR036388">
    <property type="entry name" value="WH-like_DNA-bd_sf"/>
</dbReference>
<dbReference type="AlphaFoldDB" id="A0A1D2QM69"/>
<accession>A0A1D2QM69</accession>
<gene>
    <name evidence="2" type="ORF">AB835_12915</name>
</gene>
<evidence type="ECO:0000259" key="1">
    <source>
        <dbReference type="Pfam" id="PF09012"/>
    </source>
</evidence>
<dbReference type="Gene3D" id="1.10.10.10">
    <property type="entry name" value="Winged helix-like DNA-binding domain superfamily/Winged helix DNA-binding domain"/>
    <property type="match status" value="1"/>
</dbReference>
<dbReference type="Pfam" id="PF09012">
    <property type="entry name" value="FeoC"/>
    <property type="match status" value="1"/>
</dbReference>
<evidence type="ECO:0000313" key="3">
    <source>
        <dbReference type="Proteomes" id="UP000242502"/>
    </source>
</evidence>
<comment type="caution">
    <text evidence="2">The sequence shown here is derived from an EMBL/GenBank/DDBJ whole genome shotgun (WGS) entry which is preliminary data.</text>
</comment>
<feature type="domain" description="Transcriptional regulator HTH-type FeoC" evidence="1">
    <location>
        <begin position="1"/>
        <end position="67"/>
    </location>
</feature>
<organism evidence="2 3">
    <name type="scientific">Candidatus Endobugula sertula</name>
    <name type="common">Bugula neritina bacterial symbiont</name>
    <dbReference type="NCBI Taxonomy" id="62101"/>
    <lineage>
        <taxon>Bacteria</taxon>
        <taxon>Pseudomonadati</taxon>
        <taxon>Pseudomonadota</taxon>
        <taxon>Gammaproteobacteria</taxon>
        <taxon>Cellvibrionales</taxon>
        <taxon>Cellvibrionaceae</taxon>
        <taxon>Candidatus Endobugula</taxon>
    </lineage>
</organism>
<name>A0A1D2QM69_9GAMM</name>
<reference evidence="2 3" key="1">
    <citation type="journal article" date="2016" name="Appl. Environ. Microbiol.">
        <title>Lack of Overt Genome Reduction in the Bryostatin-Producing Bryozoan Symbiont "Candidatus Endobugula sertula".</title>
        <authorList>
            <person name="Miller I.J."/>
            <person name="Vanee N."/>
            <person name="Fong S.S."/>
            <person name="Lim-Fong G.E."/>
            <person name="Kwan J.C."/>
        </authorList>
    </citation>
    <scope>NUCLEOTIDE SEQUENCE [LARGE SCALE GENOMIC DNA]</scope>
    <source>
        <strain evidence="2">AB1-4</strain>
    </source>
</reference>
<dbReference type="Proteomes" id="UP000242502">
    <property type="component" value="Unassembled WGS sequence"/>
</dbReference>